<evidence type="ECO:0000313" key="4">
    <source>
        <dbReference type="Proteomes" id="UP000273022"/>
    </source>
</evidence>
<dbReference type="PANTHER" id="PTHR24201:SF15">
    <property type="entry name" value="ANKYRIN REPEAT DOMAIN-CONTAINING PROTEIN 66"/>
    <property type="match status" value="1"/>
</dbReference>
<sequence>MPKLDPNELYGNEHSAFQLACIDGKKELLEIMLAGHFKFKHSVMSSTNKTALELALEYGHTDCALLLLKNSAWDVTETTPLHLAIKHRKIEPLQVLEIGFFPASEIYHSDEKSIENSEEADNDDFYENLTVSSGNFINLSTYINQKDSSGKVPAHIAIELGEKEMLKLLWQRPEIDKAQTNTEEKTVMQAAKAKGWVNWRGNLK</sequence>
<gene>
    <name evidence="3" type="ORF">D5R81_09465</name>
</gene>
<dbReference type="EMBL" id="QYYH01000049">
    <property type="protein sequence ID" value="RJY16366.1"/>
    <property type="molecule type" value="Genomic_DNA"/>
</dbReference>
<name>A0A3A6TXB1_9GAMM</name>
<proteinExistence type="predicted"/>
<dbReference type="PANTHER" id="PTHR24201">
    <property type="entry name" value="ANK_REP_REGION DOMAIN-CONTAINING PROTEIN"/>
    <property type="match status" value="1"/>
</dbReference>
<comment type="caution">
    <text evidence="3">The sequence shown here is derived from an EMBL/GenBank/DDBJ whole genome shotgun (WGS) entry which is preliminary data.</text>
</comment>
<keyword evidence="4" id="KW-1185">Reference proteome</keyword>
<dbReference type="InterPro" id="IPR036770">
    <property type="entry name" value="Ankyrin_rpt-contain_sf"/>
</dbReference>
<dbReference type="SUPFAM" id="SSF48403">
    <property type="entry name" value="Ankyrin repeat"/>
    <property type="match status" value="1"/>
</dbReference>
<dbReference type="AlphaFoldDB" id="A0A3A6TXB1"/>
<accession>A0A3A6TXB1</accession>
<dbReference type="RefSeq" id="WP_121853400.1">
    <property type="nucleotide sequence ID" value="NZ_CP037952.1"/>
</dbReference>
<dbReference type="Proteomes" id="UP000273022">
    <property type="component" value="Unassembled WGS sequence"/>
</dbReference>
<organism evidence="3 4">
    <name type="scientific">Parashewanella spongiae</name>
    <dbReference type="NCBI Taxonomy" id="342950"/>
    <lineage>
        <taxon>Bacteria</taxon>
        <taxon>Pseudomonadati</taxon>
        <taxon>Pseudomonadota</taxon>
        <taxon>Gammaproteobacteria</taxon>
        <taxon>Alteromonadales</taxon>
        <taxon>Shewanellaceae</taxon>
        <taxon>Parashewanella</taxon>
    </lineage>
</organism>
<dbReference type="InterPro" id="IPR050776">
    <property type="entry name" value="Ank_Repeat/CDKN_Inhibitor"/>
</dbReference>
<reference evidence="3 4" key="1">
    <citation type="submission" date="2018-09" db="EMBL/GenBank/DDBJ databases">
        <title>Phylogeny of the Shewanellaceae, and recommendation for two new genera, Pseudoshewanella and Parashewanella.</title>
        <authorList>
            <person name="Wang G."/>
        </authorList>
    </citation>
    <scope>NUCLEOTIDE SEQUENCE [LARGE SCALE GENOMIC DNA]</scope>
    <source>
        <strain evidence="3 4">KCTC 22492</strain>
    </source>
</reference>
<dbReference type="Gene3D" id="1.25.40.20">
    <property type="entry name" value="Ankyrin repeat-containing domain"/>
    <property type="match status" value="2"/>
</dbReference>
<keyword evidence="2" id="KW-0040">ANK repeat</keyword>
<keyword evidence="1" id="KW-0677">Repeat</keyword>
<evidence type="ECO:0000256" key="1">
    <source>
        <dbReference type="ARBA" id="ARBA00022737"/>
    </source>
</evidence>
<dbReference type="Pfam" id="PF12796">
    <property type="entry name" value="Ank_2"/>
    <property type="match status" value="1"/>
</dbReference>
<evidence type="ECO:0000256" key="2">
    <source>
        <dbReference type="ARBA" id="ARBA00023043"/>
    </source>
</evidence>
<dbReference type="SMART" id="SM00248">
    <property type="entry name" value="ANK"/>
    <property type="match status" value="3"/>
</dbReference>
<protein>
    <submittedName>
        <fullName evidence="3">Ankyrin repeat domain-containing protein</fullName>
    </submittedName>
</protein>
<dbReference type="InterPro" id="IPR002110">
    <property type="entry name" value="Ankyrin_rpt"/>
</dbReference>
<evidence type="ECO:0000313" key="3">
    <source>
        <dbReference type="EMBL" id="RJY16366.1"/>
    </source>
</evidence>